<feature type="region of interest" description="Disordered" evidence="1">
    <location>
        <begin position="27"/>
        <end position="47"/>
    </location>
</feature>
<comment type="caution">
    <text evidence="2">The sequence shown here is derived from an EMBL/GenBank/DDBJ whole genome shotgun (WGS) entry which is preliminary data.</text>
</comment>
<gene>
    <name evidence="2" type="ORF">AA0117_g480</name>
</gene>
<accession>A0A4V1WTJ8</accession>
<feature type="compositionally biased region" description="Pro residues" evidence="1">
    <location>
        <begin position="27"/>
        <end position="43"/>
    </location>
</feature>
<reference evidence="3" key="1">
    <citation type="journal article" date="2019" name="bioRxiv">
        <title>Genomics, evolutionary history and diagnostics of the Alternaria alternata species group including apple and Asian pear pathotypes.</title>
        <authorList>
            <person name="Armitage A.D."/>
            <person name="Cockerton H.M."/>
            <person name="Sreenivasaprasad S."/>
            <person name="Woodhall J.W."/>
            <person name="Lane C.R."/>
            <person name="Harrison R.J."/>
            <person name="Clarkson J.P."/>
        </authorList>
    </citation>
    <scope>NUCLEOTIDE SEQUENCE [LARGE SCALE GENOMIC DNA]</scope>
    <source>
        <strain evidence="3">FERA 1177</strain>
    </source>
</reference>
<evidence type="ECO:0000313" key="3">
    <source>
        <dbReference type="Proteomes" id="UP000291422"/>
    </source>
</evidence>
<dbReference type="AlphaFoldDB" id="A0A4V1WTJ8"/>
<dbReference type="EMBL" id="PDXD01000001">
    <property type="protein sequence ID" value="RYN84632.1"/>
    <property type="molecule type" value="Genomic_DNA"/>
</dbReference>
<evidence type="ECO:0000256" key="1">
    <source>
        <dbReference type="SAM" id="MobiDB-lite"/>
    </source>
</evidence>
<sequence length="72" mass="8186">MYTQFTVFITPGGLIWVIPHYQQLPLYPPDTPPSSPPPPPNTPEPGADVEDLILYAPVVGPDEPYRYYWHHV</sequence>
<proteinExistence type="predicted"/>
<dbReference type="Proteomes" id="UP000291422">
    <property type="component" value="Unassembled WGS sequence"/>
</dbReference>
<evidence type="ECO:0000313" key="2">
    <source>
        <dbReference type="EMBL" id="RYN84632.1"/>
    </source>
</evidence>
<name>A0A4V1WTJ8_ALTAL</name>
<organism evidence="2 3">
    <name type="scientific">Alternaria alternata</name>
    <name type="common">Alternaria rot fungus</name>
    <name type="synonym">Torula alternata</name>
    <dbReference type="NCBI Taxonomy" id="5599"/>
    <lineage>
        <taxon>Eukaryota</taxon>
        <taxon>Fungi</taxon>
        <taxon>Dikarya</taxon>
        <taxon>Ascomycota</taxon>
        <taxon>Pezizomycotina</taxon>
        <taxon>Dothideomycetes</taxon>
        <taxon>Pleosporomycetidae</taxon>
        <taxon>Pleosporales</taxon>
        <taxon>Pleosporineae</taxon>
        <taxon>Pleosporaceae</taxon>
        <taxon>Alternaria</taxon>
        <taxon>Alternaria sect. Alternaria</taxon>
        <taxon>Alternaria alternata complex</taxon>
    </lineage>
</organism>
<protein>
    <submittedName>
        <fullName evidence="2">Uncharacterized protein</fullName>
    </submittedName>
</protein>